<accession>A0ABM1N8Y6</accession>
<gene>
    <name evidence="5" type="primary">LOC108567380</name>
</gene>
<evidence type="ECO:0000313" key="5">
    <source>
        <dbReference type="RefSeq" id="XP_017783286.1"/>
    </source>
</evidence>
<sequence>MIKIMQEHDARSNIKQTGTATKFILSENVPLEHAELIPYMPHNLTITELGKQLLKAATDGNVEEIRLLLGKGAPFSADWLGTSPLHLAAQNNHLEVCEILLRAGMSRDARTKVDRTPLHMAAYEGHLEIVECLLRNGADFDCKDLLHMTPLHWAAQNSHAEVAAILIRYGATTNSINKFNLTPTDIATQMNRPDIVQIINIGLRDPLAATEHLALEMICDSNSADSVAIEPILEMSTAPEETITEIEDDEENIDGACMPIETIMIEDDMEPKISDESLNYSDEANGMSMETIENETSYTDSLKLLQQHGITMLPVDDCSILNSVMESGHSVVLTEAGKQALNSIKPHESNDDFSEYLHSKPIVTATTTNAVSPVKKNRIITVTADEFLAMTNGGSLNGQSNILKQLNGKLINSVQKTAQNKRIVMKKNKLVTISPAVNVVKENKIENYNVDSLLDELQKVHTLLETYKKKLIKSEIETAHYKQQVKILTEQLKFSNSTS</sequence>
<proteinExistence type="predicted"/>
<keyword evidence="1" id="KW-0677">Repeat</keyword>
<feature type="repeat" description="ANK" evidence="3">
    <location>
        <begin position="80"/>
        <end position="112"/>
    </location>
</feature>
<feature type="repeat" description="ANK" evidence="3">
    <location>
        <begin position="146"/>
        <end position="178"/>
    </location>
</feature>
<evidence type="ECO:0000256" key="2">
    <source>
        <dbReference type="ARBA" id="ARBA00023043"/>
    </source>
</evidence>
<keyword evidence="4" id="KW-1185">Reference proteome</keyword>
<dbReference type="SUPFAM" id="SSF48403">
    <property type="entry name" value="Ankyrin repeat"/>
    <property type="match status" value="1"/>
</dbReference>
<dbReference type="PANTHER" id="PTHR24193">
    <property type="entry name" value="ANKYRIN REPEAT PROTEIN"/>
    <property type="match status" value="1"/>
</dbReference>
<dbReference type="Pfam" id="PF12796">
    <property type="entry name" value="Ank_2"/>
    <property type="match status" value="1"/>
</dbReference>
<dbReference type="PANTHER" id="PTHR24193:SF121">
    <property type="entry name" value="ADA2A-CONTAINING COMPLEX COMPONENT 3, ISOFORM D"/>
    <property type="match status" value="1"/>
</dbReference>
<dbReference type="GeneID" id="108567380"/>
<dbReference type="PROSITE" id="PS50297">
    <property type="entry name" value="ANK_REP_REGION"/>
    <property type="match status" value="3"/>
</dbReference>
<dbReference type="RefSeq" id="XP_017783286.1">
    <property type="nucleotide sequence ID" value="XM_017927797.1"/>
</dbReference>
<feature type="repeat" description="ANK" evidence="3">
    <location>
        <begin position="113"/>
        <end position="145"/>
    </location>
</feature>
<keyword evidence="2 3" id="KW-0040">ANK repeat</keyword>
<dbReference type="InterPro" id="IPR050663">
    <property type="entry name" value="Ankyrin-SOCS_Box"/>
</dbReference>
<evidence type="ECO:0000313" key="4">
    <source>
        <dbReference type="Proteomes" id="UP000695000"/>
    </source>
</evidence>
<evidence type="ECO:0000256" key="1">
    <source>
        <dbReference type="ARBA" id="ARBA00022737"/>
    </source>
</evidence>
<dbReference type="PROSITE" id="PS50088">
    <property type="entry name" value="ANK_REPEAT"/>
    <property type="match status" value="3"/>
</dbReference>
<protein>
    <submittedName>
        <fullName evidence="5">Ankyrin-1 isoform X1</fullName>
    </submittedName>
</protein>
<dbReference type="InterPro" id="IPR002110">
    <property type="entry name" value="Ankyrin_rpt"/>
</dbReference>
<dbReference type="Pfam" id="PF00023">
    <property type="entry name" value="Ank"/>
    <property type="match status" value="1"/>
</dbReference>
<dbReference type="SMART" id="SM00248">
    <property type="entry name" value="ANK"/>
    <property type="match status" value="3"/>
</dbReference>
<reference evidence="5" key="1">
    <citation type="submission" date="2025-08" db="UniProtKB">
        <authorList>
            <consortium name="RefSeq"/>
        </authorList>
    </citation>
    <scope>IDENTIFICATION</scope>
    <source>
        <tissue evidence="5">Whole Larva</tissue>
    </source>
</reference>
<dbReference type="Gene3D" id="1.25.40.20">
    <property type="entry name" value="Ankyrin repeat-containing domain"/>
    <property type="match status" value="1"/>
</dbReference>
<name>A0ABM1N8Y6_NICVS</name>
<dbReference type="PRINTS" id="PR01415">
    <property type="entry name" value="ANKYRIN"/>
</dbReference>
<organism evidence="4 5">
    <name type="scientific">Nicrophorus vespilloides</name>
    <name type="common">Boreal carrion beetle</name>
    <dbReference type="NCBI Taxonomy" id="110193"/>
    <lineage>
        <taxon>Eukaryota</taxon>
        <taxon>Metazoa</taxon>
        <taxon>Ecdysozoa</taxon>
        <taxon>Arthropoda</taxon>
        <taxon>Hexapoda</taxon>
        <taxon>Insecta</taxon>
        <taxon>Pterygota</taxon>
        <taxon>Neoptera</taxon>
        <taxon>Endopterygota</taxon>
        <taxon>Coleoptera</taxon>
        <taxon>Polyphaga</taxon>
        <taxon>Staphyliniformia</taxon>
        <taxon>Silphidae</taxon>
        <taxon>Nicrophorinae</taxon>
        <taxon>Nicrophorus</taxon>
    </lineage>
</organism>
<evidence type="ECO:0000256" key="3">
    <source>
        <dbReference type="PROSITE-ProRule" id="PRU00023"/>
    </source>
</evidence>
<dbReference type="Proteomes" id="UP000695000">
    <property type="component" value="Unplaced"/>
</dbReference>
<dbReference type="InterPro" id="IPR036770">
    <property type="entry name" value="Ankyrin_rpt-contain_sf"/>
</dbReference>